<evidence type="ECO:0000313" key="3">
    <source>
        <dbReference type="EMBL" id="ELA47608.1"/>
    </source>
</evidence>
<dbReference type="InParanoid" id="L2GWC8"/>
<dbReference type="Proteomes" id="UP000011081">
    <property type="component" value="Unassembled WGS sequence"/>
</dbReference>
<dbReference type="EMBL" id="GL877415">
    <property type="protein sequence ID" value="ELA47608.1"/>
    <property type="molecule type" value="Genomic_DNA"/>
</dbReference>
<evidence type="ECO:0000256" key="1">
    <source>
        <dbReference type="SAM" id="Coils"/>
    </source>
</evidence>
<sequence>MSSKRRKLRKIKKITIRRNTSLFADSMVDDNGSGGKKCDSLCVGGDGSKGDDAVDGGKNGVNERMSGTDECVTYGVDEGVERNEMHGIVTYGVDEGVKKDCLATGSVAKYEKNSLMSGTAADGVLRREMDLNAVTEQDMDDSSKGGIKAELPNAYTPQNAGVEMDTPVTTRAVVNQTGNGTLISTSDCLWSDQALPGCNSAFSRAEIDHINRSIQSHTLTQSQCATDRTVPCGQKEQLNGPVHVMVEKREIPFSGENGALIGCKAVDTQEQSHDVTGTDGQSLMTHELNGHDTFMRPILCSGDFVCADQGQKGEQGAQNLKEQTNKTVQIKEHMKKENDYVQEDAYDDGGLITQCEASEVLLRLSEGRSEHCRSDGAQQGTSNENGAQDMGDYRESTSNENDGGYKDKANEYSTGLVGTERHFAHEDEKKVLSVIAHEKLRNETLREENAHLKAIICEIKALIKMKNQNISALEQRVNFLECEKKLRDTDRGVIENGLELVDKLKVVYQDEVRMFCRKMEKVRRENTVLKGNYDMLKKTVAELLKERRDAKEEY</sequence>
<dbReference type="VEuPathDB" id="MicrosporidiaDB:VCUG_00931"/>
<name>L2GWC8_VAVCU</name>
<dbReference type="AlphaFoldDB" id="L2GWC8"/>
<reference evidence="4" key="1">
    <citation type="submission" date="2011-03" db="EMBL/GenBank/DDBJ databases">
        <title>The genome sequence of Vavraia culicis strain floridensis.</title>
        <authorList>
            <consortium name="The Broad Institute Genome Sequencing Platform"/>
            <person name="Cuomo C."/>
            <person name="Becnel J."/>
            <person name="Sanscrainte N."/>
            <person name="Young S.K."/>
            <person name="Zeng Q."/>
            <person name="Gargeya S."/>
            <person name="Fitzgerald M."/>
            <person name="Haas B."/>
            <person name="Abouelleil A."/>
            <person name="Alvarado L."/>
            <person name="Arachchi H.M."/>
            <person name="Berlin A."/>
            <person name="Chapman S.B."/>
            <person name="Gearin G."/>
            <person name="Goldberg J."/>
            <person name="Griggs A."/>
            <person name="Gujja S."/>
            <person name="Hansen M."/>
            <person name="Heiman D."/>
            <person name="Howarth C."/>
            <person name="Larimer J."/>
            <person name="Lui A."/>
            <person name="MacDonald P.J.P."/>
            <person name="McCowen C."/>
            <person name="Montmayeur A."/>
            <person name="Murphy C."/>
            <person name="Neiman D."/>
            <person name="Pearson M."/>
            <person name="Priest M."/>
            <person name="Roberts A."/>
            <person name="Saif S."/>
            <person name="Shea T."/>
            <person name="Sisk P."/>
            <person name="Stolte C."/>
            <person name="Sykes S."/>
            <person name="Wortman J."/>
            <person name="Nusbaum C."/>
            <person name="Birren B."/>
        </authorList>
    </citation>
    <scope>NUCLEOTIDE SEQUENCE [LARGE SCALE GENOMIC DNA]</scope>
    <source>
        <strain evidence="4">floridensis</strain>
    </source>
</reference>
<feature type="compositionally biased region" description="Basic and acidic residues" evidence="2">
    <location>
        <begin position="391"/>
        <end position="409"/>
    </location>
</feature>
<keyword evidence="4" id="KW-1185">Reference proteome</keyword>
<dbReference type="OMA" id="MGDYRES"/>
<dbReference type="OrthoDB" id="10470738at2759"/>
<protein>
    <submittedName>
        <fullName evidence="3">Uncharacterized protein</fullName>
    </submittedName>
</protein>
<evidence type="ECO:0000313" key="4">
    <source>
        <dbReference type="Proteomes" id="UP000011081"/>
    </source>
</evidence>
<feature type="compositionally biased region" description="Polar residues" evidence="2">
    <location>
        <begin position="376"/>
        <end position="386"/>
    </location>
</feature>
<dbReference type="RefSeq" id="XP_008073951.1">
    <property type="nucleotide sequence ID" value="XM_008075760.1"/>
</dbReference>
<keyword evidence="1" id="KW-0175">Coiled coil</keyword>
<organism evidence="3 4">
    <name type="scientific">Vavraia culicis (isolate floridensis)</name>
    <name type="common">Microsporidian parasite</name>
    <dbReference type="NCBI Taxonomy" id="948595"/>
    <lineage>
        <taxon>Eukaryota</taxon>
        <taxon>Fungi</taxon>
        <taxon>Fungi incertae sedis</taxon>
        <taxon>Microsporidia</taxon>
        <taxon>Pleistophoridae</taxon>
        <taxon>Vavraia</taxon>
    </lineage>
</organism>
<gene>
    <name evidence="3" type="ORF">VCUG_00931</name>
</gene>
<feature type="coiled-coil region" evidence="1">
    <location>
        <begin position="519"/>
        <end position="553"/>
    </location>
</feature>
<evidence type="ECO:0000256" key="2">
    <source>
        <dbReference type="SAM" id="MobiDB-lite"/>
    </source>
</evidence>
<dbReference type="HOGENOM" id="CLU_491925_0_0_1"/>
<proteinExistence type="predicted"/>
<dbReference type="GeneID" id="19878814"/>
<feature type="region of interest" description="Disordered" evidence="2">
    <location>
        <begin position="369"/>
        <end position="409"/>
    </location>
</feature>
<accession>L2GWC8</accession>